<keyword evidence="3" id="KW-1185">Reference proteome</keyword>
<dbReference type="EMBL" id="CP054492">
    <property type="protein sequence ID" value="QOY51196.1"/>
    <property type="molecule type" value="Genomic_DNA"/>
</dbReference>
<proteinExistence type="predicted"/>
<reference evidence="2 3" key="1">
    <citation type="submission" date="2020-05" db="EMBL/GenBank/DDBJ databases">
        <title>Sulfurimonas marisnigri, sp. nov., and Sulfurimonas baltica, sp. nov., manganese oxide reducing chemolithoautotrophs of the class Epsilonproteobacteria isolated from the pelagic redoxclines of the Black and Baltic Seas and emended description of the genus Sulfurimonas.</title>
        <authorList>
            <person name="Henkel J.V."/>
            <person name="Laudan C."/>
            <person name="Werner J."/>
            <person name="Neu T."/>
            <person name="Plewe S."/>
            <person name="Sproer C."/>
            <person name="Bunk B."/>
            <person name="Schulz-Vogt H.N."/>
        </authorList>
    </citation>
    <scope>NUCLEOTIDE SEQUENCE [LARGE SCALE GENOMIC DNA]</scope>
    <source>
        <strain evidence="2 3">GD2</strain>
    </source>
</reference>
<keyword evidence="1" id="KW-0472">Membrane</keyword>
<dbReference type="RefSeq" id="WP_194368310.1">
    <property type="nucleotide sequence ID" value="NZ_CP054492.1"/>
</dbReference>
<dbReference type="AlphaFoldDB" id="A0A7S7LTG8"/>
<keyword evidence="1" id="KW-1133">Transmembrane helix</keyword>
<feature type="transmembrane region" description="Helical" evidence="1">
    <location>
        <begin position="128"/>
        <end position="150"/>
    </location>
</feature>
<organism evidence="2 3">
    <name type="scientific">Candidatus Sulfurimonas baltica</name>
    <dbReference type="NCBI Taxonomy" id="2740404"/>
    <lineage>
        <taxon>Bacteria</taxon>
        <taxon>Pseudomonadati</taxon>
        <taxon>Campylobacterota</taxon>
        <taxon>Epsilonproteobacteria</taxon>
        <taxon>Campylobacterales</taxon>
        <taxon>Sulfurimonadaceae</taxon>
        <taxon>Sulfurimonas</taxon>
    </lineage>
</organism>
<dbReference type="Proteomes" id="UP000593994">
    <property type="component" value="Chromosome"/>
</dbReference>
<gene>
    <name evidence="2" type="ORF">HUE88_08635</name>
</gene>
<evidence type="ECO:0000313" key="2">
    <source>
        <dbReference type="EMBL" id="QOY51196.1"/>
    </source>
</evidence>
<dbReference type="KEGG" id="sbal:HUE88_08635"/>
<name>A0A7S7LTG8_9BACT</name>
<feature type="transmembrane region" description="Helical" evidence="1">
    <location>
        <begin position="156"/>
        <end position="176"/>
    </location>
</feature>
<feature type="transmembrane region" description="Helical" evidence="1">
    <location>
        <begin position="197"/>
        <end position="219"/>
    </location>
</feature>
<evidence type="ECO:0000256" key="1">
    <source>
        <dbReference type="SAM" id="Phobius"/>
    </source>
</evidence>
<evidence type="ECO:0000313" key="3">
    <source>
        <dbReference type="Proteomes" id="UP000593994"/>
    </source>
</evidence>
<keyword evidence="1" id="KW-0812">Transmembrane</keyword>
<accession>A0A7S7LTG8</accession>
<protein>
    <submittedName>
        <fullName evidence="2">Uncharacterized protein</fullName>
    </submittedName>
</protein>
<sequence>MSTKKEYREIINLEPIVLYKKDLLELENIIVQDKEADKLTIDIKHDNTTYSANTIDELFLEEDLPLTCNRFSLSMHKWADKNIISGVYISLNFNHADFQLNSSDSTWYYGKKHQIKDFFQKRKPWYSFLIRIYTWFGGFSMLFLFYAAYLFSEDKYISMILPILMFIILTIAFPLMQKQLIFPYIKINTYDKKKTTIGLNEVSLVIASIAGLLTIIQIASNIFK</sequence>